<evidence type="ECO:0000256" key="4">
    <source>
        <dbReference type="ARBA" id="ARBA00048707"/>
    </source>
</evidence>
<sequence>MTFADRYRRLASYAGADSDPGDPGQVLAMPVVLRIEKNEPPERASLLAAAATAVAQLCLDPRTDPTPDPDAAGGDPTGEDRRAGTQPGPWAQALDDWCDARIRKIARRARGAQWDAAGEVDGVTAEVGGARARAIVPGPVGAVDKRIARLQIGGTDVPGELEGADGRGDGAVSLWVNPDLEMTTGKLAAQVGHGSMLAVKLMTLDAARDWYDRGCPCRVRQTDAVRWQALLYAEASQGSVAVRDAGFTEIAPGSVTVIATL</sequence>
<dbReference type="PANTHER" id="PTHR12649">
    <property type="entry name" value="PEPTIDYL-TRNA HYDROLASE 2"/>
    <property type="match status" value="1"/>
</dbReference>
<dbReference type="PANTHER" id="PTHR12649:SF11">
    <property type="entry name" value="PEPTIDYL-TRNA HYDROLASE 2, MITOCHONDRIAL"/>
    <property type="match status" value="1"/>
</dbReference>
<evidence type="ECO:0000256" key="5">
    <source>
        <dbReference type="SAM" id="MobiDB-lite"/>
    </source>
</evidence>
<gene>
    <name evidence="6" type="ORF">GCM10011489_09330</name>
</gene>
<evidence type="ECO:0000256" key="1">
    <source>
        <dbReference type="ARBA" id="ARBA00013260"/>
    </source>
</evidence>
<evidence type="ECO:0000256" key="2">
    <source>
        <dbReference type="ARBA" id="ARBA00022801"/>
    </source>
</evidence>
<evidence type="ECO:0000313" key="7">
    <source>
        <dbReference type="Proteomes" id="UP000621454"/>
    </source>
</evidence>
<feature type="region of interest" description="Disordered" evidence="5">
    <location>
        <begin position="59"/>
        <end position="91"/>
    </location>
</feature>
<reference evidence="6" key="2">
    <citation type="submission" date="2020-09" db="EMBL/GenBank/DDBJ databases">
        <authorList>
            <person name="Sun Q."/>
            <person name="Zhou Y."/>
        </authorList>
    </citation>
    <scope>NUCLEOTIDE SEQUENCE</scope>
    <source>
        <strain evidence="6">CGMCC 1.12827</strain>
    </source>
</reference>
<evidence type="ECO:0000313" key="6">
    <source>
        <dbReference type="EMBL" id="GGB23256.1"/>
    </source>
</evidence>
<dbReference type="AlphaFoldDB" id="A0A916SXW3"/>
<protein>
    <recommendedName>
        <fullName evidence="1">peptidyl-tRNA hydrolase</fullName>
        <ecNumber evidence="1">3.1.1.29</ecNumber>
    </recommendedName>
</protein>
<dbReference type="RefSeq" id="WP_188585420.1">
    <property type="nucleotide sequence ID" value="NZ_BMGC01000004.1"/>
</dbReference>
<dbReference type="SUPFAM" id="SSF102462">
    <property type="entry name" value="Peptidyl-tRNA hydrolase II"/>
    <property type="match status" value="1"/>
</dbReference>
<evidence type="ECO:0000256" key="3">
    <source>
        <dbReference type="ARBA" id="ARBA00038050"/>
    </source>
</evidence>
<comment type="catalytic activity">
    <reaction evidence="4">
        <text>an N-acyl-L-alpha-aminoacyl-tRNA + H2O = an N-acyl-L-amino acid + a tRNA + H(+)</text>
        <dbReference type="Rhea" id="RHEA:54448"/>
        <dbReference type="Rhea" id="RHEA-COMP:10123"/>
        <dbReference type="Rhea" id="RHEA-COMP:13883"/>
        <dbReference type="ChEBI" id="CHEBI:15377"/>
        <dbReference type="ChEBI" id="CHEBI:15378"/>
        <dbReference type="ChEBI" id="CHEBI:59874"/>
        <dbReference type="ChEBI" id="CHEBI:78442"/>
        <dbReference type="ChEBI" id="CHEBI:138191"/>
        <dbReference type="EC" id="3.1.1.29"/>
    </reaction>
</comment>
<dbReference type="Gene3D" id="3.40.1490.10">
    <property type="entry name" value="Bit1"/>
    <property type="match status" value="1"/>
</dbReference>
<name>A0A916SXW3_9ACTN</name>
<keyword evidence="7" id="KW-1185">Reference proteome</keyword>
<proteinExistence type="inferred from homology"/>
<dbReference type="InterPro" id="IPR023476">
    <property type="entry name" value="Pep_tRNA_hydro_II_dom_sf"/>
</dbReference>
<dbReference type="EMBL" id="BMGC01000004">
    <property type="protein sequence ID" value="GGB23256.1"/>
    <property type="molecule type" value="Genomic_DNA"/>
</dbReference>
<reference evidence="6" key="1">
    <citation type="journal article" date="2014" name="Int. J. Syst. Evol. Microbiol.">
        <title>Complete genome sequence of Corynebacterium casei LMG S-19264T (=DSM 44701T), isolated from a smear-ripened cheese.</title>
        <authorList>
            <consortium name="US DOE Joint Genome Institute (JGI-PGF)"/>
            <person name="Walter F."/>
            <person name="Albersmeier A."/>
            <person name="Kalinowski J."/>
            <person name="Ruckert C."/>
        </authorList>
    </citation>
    <scope>NUCLEOTIDE SEQUENCE</scope>
    <source>
        <strain evidence="6">CGMCC 1.12827</strain>
    </source>
</reference>
<dbReference type="Proteomes" id="UP000621454">
    <property type="component" value="Unassembled WGS sequence"/>
</dbReference>
<dbReference type="InterPro" id="IPR002833">
    <property type="entry name" value="PTH2"/>
</dbReference>
<keyword evidence="2" id="KW-0378">Hydrolase</keyword>
<dbReference type="GO" id="GO:0004045">
    <property type="term" value="F:peptidyl-tRNA hydrolase activity"/>
    <property type="evidence" value="ECO:0007669"/>
    <property type="project" value="UniProtKB-EC"/>
</dbReference>
<comment type="caution">
    <text evidence="6">The sequence shown here is derived from an EMBL/GenBank/DDBJ whole genome shotgun (WGS) entry which is preliminary data.</text>
</comment>
<organism evidence="6 7">
    <name type="scientific">Gordonia jinhuaensis</name>
    <dbReference type="NCBI Taxonomy" id="1517702"/>
    <lineage>
        <taxon>Bacteria</taxon>
        <taxon>Bacillati</taxon>
        <taxon>Actinomycetota</taxon>
        <taxon>Actinomycetes</taxon>
        <taxon>Mycobacteriales</taxon>
        <taxon>Gordoniaceae</taxon>
        <taxon>Gordonia</taxon>
    </lineage>
</organism>
<comment type="similarity">
    <text evidence="3">Belongs to the PTH2 family.</text>
</comment>
<dbReference type="EC" id="3.1.1.29" evidence="1"/>
<dbReference type="Pfam" id="PF01981">
    <property type="entry name" value="PTH2"/>
    <property type="match status" value="1"/>
</dbReference>
<accession>A0A916SXW3</accession>